<reference evidence="2 3" key="1">
    <citation type="submission" date="2019-01" db="EMBL/GenBank/DDBJ databases">
        <title>Draft genome sequences of the type strains of six Macrococcus species.</title>
        <authorList>
            <person name="Mazhar S."/>
            <person name="Altermann E."/>
            <person name="Hill C."/>
            <person name="Mcauliffe O."/>
        </authorList>
    </citation>
    <scope>NUCLEOTIDE SEQUENCE [LARGE SCALE GENOMIC DNA]</scope>
    <source>
        <strain evidence="2 3">CCM4809</strain>
    </source>
</reference>
<dbReference type="InterPro" id="IPR022742">
    <property type="entry name" value="Hydrolase_4"/>
</dbReference>
<name>A0A4V3BEE0_9STAP</name>
<evidence type="ECO:0000313" key="3">
    <source>
        <dbReference type="Proteomes" id="UP000295328"/>
    </source>
</evidence>
<sequence length="299" mass="34331">MDKFTVTLADNHQTEVAIFCPEEPVGTLQFLHGMAEHRDRYQDLGQYFKTMGYKVIIHNHAGHGALVTDEDRGHFESMDQLVRHSEEILQSFKVDGLPVTVMGHSMGSIVARHYAELHPDVMDTLILSGTSFFDHKMQLALNMLRNLIAVKGGRYKSEFANKATLKTFNKKFRPLTTDSDWLSRNPENVQSFINDELTGFKMSLNAYKEILSTMKKTQTRKQLKKMNHKMPILLVSGKDDAFSNFGKGIEKLGKLYKRAGMDHVTIQLYSDARHEVLFEKNQTDVLNRIFVWLQQVKHV</sequence>
<organism evidence="2 3">
    <name type="scientific">Macrococcus hajekii</name>
    <dbReference type="NCBI Taxonomy" id="198482"/>
    <lineage>
        <taxon>Bacteria</taxon>
        <taxon>Bacillati</taxon>
        <taxon>Bacillota</taxon>
        <taxon>Bacilli</taxon>
        <taxon>Bacillales</taxon>
        <taxon>Staphylococcaceae</taxon>
        <taxon>Macrococcus</taxon>
    </lineage>
</organism>
<dbReference type="InterPro" id="IPR051044">
    <property type="entry name" value="MAG_DAG_Lipase"/>
</dbReference>
<dbReference type="SUPFAM" id="SSF53474">
    <property type="entry name" value="alpha/beta-Hydrolases"/>
    <property type="match status" value="1"/>
</dbReference>
<feature type="domain" description="Serine aminopeptidase S33" evidence="1">
    <location>
        <begin position="23"/>
        <end position="281"/>
    </location>
</feature>
<comment type="caution">
    <text evidence="2">The sequence shown here is derived from an EMBL/GenBank/DDBJ whole genome shotgun (WGS) entry which is preliminary data.</text>
</comment>
<proteinExistence type="predicted"/>
<dbReference type="PANTHER" id="PTHR11614">
    <property type="entry name" value="PHOSPHOLIPASE-RELATED"/>
    <property type="match status" value="1"/>
</dbReference>
<dbReference type="Gene3D" id="3.40.50.1820">
    <property type="entry name" value="alpha/beta hydrolase"/>
    <property type="match status" value="1"/>
</dbReference>
<evidence type="ECO:0000259" key="1">
    <source>
        <dbReference type="Pfam" id="PF12146"/>
    </source>
</evidence>
<protein>
    <submittedName>
        <fullName evidence="2">Alpha/beta fold hydrolase</fullName>
    </submittedName>
</protein>
<accession>A0A4V3BEE0</accession>
<dbReference type="InterPro" id="IPR029058">
    <property type="entry name" value="AB_hydrolase_fold"/>
</dbReference>
<dbReference type="RefSeq" id="WP_133429203.1">
    <property type="nucleotide sequence ID" value="NZ_BMCC01000001.1"/>
</dbReference>
<dbReference type="GO" id="GO:0016787">
    <property type="term" value="F:hydrolase activity"/>
    <property type="evidence" value="ECO:0007669"/>
    <property type="project" value="UniProtKB-KW"/>
</dbReference>
<dbReference type="Proteomes" id="UP000295328">
    <property type="component" value="Unassembled WGS sequence"/>
</dbReference>
<dbReference type="EMBL" id="SCWE01000001">
    <property type="protein sequence ID" value="TDM03115.1"/>
    <property type="molecule type" value="Genomic_DNA"/>
</dbReference>
<dbReference type="OrthoDB" id="9806902at2"/>
<dbReference type="AlphaFoldDB" id="A0A4V3BEE0"/>
<keyword evidence="2" id="KW-0378">Hydrolase</keyword>
<keyword evidence="3" id="KW-1185">Reference proteome</keyword>
<gene>
    <name evidence="2" type="ORF">ERX37_03250</name>
</gene>
<evidence type="ECO:0000313" key="2">
    <source>
        <dbReference type="EMBL" id="TDM03115.1"/>
    </source>
</evidence>
<dbReference type="Pfam" id="PF12146">
    <property type="entry name" value="Hydrolase_4"/>
    <property type="match status" value="1"/>
</dbReference>